<evidence type="ECO:0000313" key="1">
    <source>
        <dbReference type="EMBL" id="CRY97518.1"/>
    </source>
</evidence>
<sequence>MLNVKVSTWQAEENRPPERLEWLPDFLEVGAWGLPEELSLAREGDFPPVLLAGVWLVSLKLCTIFVMVSPKFGLGCAEKGSIVSSSRAFRFSNNWLYS</sequence>
<reference evidence="1" key="1">
    <citation type="submission" date="2015-06" db="EMBL/GenBank/DDBJ databases">
        <authorList>
            <person name="Joergensen T."/>
        </authorList>
    </citation>
    <scope>NUCLEOTIDE SEQUENCE</scope>
    <source>
        <plasmid evidence="1">pRGFK1617</plasmid>
    </source>
</reference>
<name>A0A0H5Q6J1_9ZZZZ</name>
<dbReference type="AlphaFoldDB" id="A0A0H5Q6J1"/>
<keyword evidence="1" id="KW-0614">Plasmid</keyword>
<reference evidence="1" key="2">
    <citation type="submission" date="2015-07" db="EMBL/GenBank/DDBJ databases">
        <title>Plasmids, circular viruses and viroids from rat gut.</title>
        <authorList>
            <person name="Jorgensen T.J."/>
            <person name="Hansen M.A."/>
            <person name="Xu Z."/>
            <person name="Tabak M.A."/>
            <person name="Sorensen S.J."/>
            <person name="Hansen L.H."/>
        </authorList>
    </citation>
    <scope>NUCLEOTIDE SEQUENCE</scope>
    <source>
        <plasmid evidence="1">pRGFK1617</plasmid>
    </source>
</reference>
<proteinExistence type="predicted"/>
<dbReference type="EMBL" id="LN854127">
    <property type="protein sequence ID" value="CRY97518.1"/>
    <property type="molecule type" value="Genomic_DNA"/>
</dbReference>
<organism evidence="1">
    <name type="scientific">uncultured prokaryote</name>
    <dbReference type="NCBI Taxonomy" id="198431"/>
    <lineage>
        <taxon>unclassified sequences</taxon>
        <taxon>environmental samples</taxon>
    </lineage>
</organism>
<geneLocation type="plasmid" evidence="1">
    <name>pRGFK1617</name>
</geneLocation>
<accession>A0A0H5Q6J1</accession>
<protein>
    <submittedName>
        <fullName evidence="1">Uncharacterized protein</fullName>
    </submittedName>
</protein>